<dbReference type="PANTHER" id="PTHR28244:SF1">
    <property type="entry name" value="RNA POLYMERASE I-SPECIFIC TRANSCRIPTION INITIATION FACTOR RRN11"/>
    <property type="match status" value="1"/>
</dbReference>
<accession>A0A2P4ZMK2</accession>
<dbReference type="RefSeq" id="XP_018656108.1">
    <property type="nucleotide sequence ID" value="XM_018810698.1"/>
</dbReference>
<evidence type="ECO:0000313" key="2">
    <source>
        <dbReference type="EMBL" id="PON25527.1"/>
    </source>
</evidence>
<sequence>MTPKNLLHESQSHSRGQPFQAFKQPSGKTPFALAGLSEYEDSRLSAKHFPHQMRDLEEDERRKPGPKGGWQRSRLRDDDRKGHLDVILRATEQFLAQGDVPKAAKAFGIILQLKPRTQSIDIRLHNLWSIGAEILMRQREKLENLNQHLPEHSLPGQGSHAFPTAETRWRFNSSSMSEIKSYFEILIRQYAYDHKMPHKLSALDFWLALLSCELGNIYTEHLGGIARLEKEIRLQHTEPAYPDPLMPASPSTSDQEQSDFESGDFEPQYRLQEHWAKRQKEAICRRTLRGLQDINLRMEKLMDQLPYSRNAHFLQLKEMSSLLSADLASSPTVI</sequence>
<name>A0A2P4ZMK2_9HYPO</name>
<protein>
    <submittedName>
        <fullName evidence="2">Uncharacterized protein</fullName>
    </submittedName>
</protein>
<dbReference type="GO" id="GO:0070860">
    <property type="term" value="C:RNA polymerase I core factor complex"/>
    <property type="evidence" value="ECO:0007669"/>
    <property type="project" value="TreeGrafter"/>
</dbReference>
<feature type="region of interest" description="Disordered" evidence="1">
    <location>
        <begin position="1"/>
        <end position="76"/>
    </location>
</feature>
<dbReference type="GO" id="GO:0001164">
    <property type="term" value="F:RNA polymerase I core promoter sequence-specific DNA binding"/>
    <property type="evidence" value="ECO:0007669"/>
    <property type="project" value="TreeGrafter"/>
</dbReference>
<dbReference type="InterPro" id="IPR053029">
    <property type="entry name" value="RNA_pol_I-specific_init_factor"/>
</dbReference>
<dbReference type="GeneID" id="29990781"/>
<reference evidence="2 3" key="1">
    <citation type="journal article" date="2016" name="Genome Announc.">
        <title>Draft Whole-Genome Sequence of Trichoderma gamsii T6085, a Promising Biocontrol Agent of Fusarium Head Blight on Wheat.</title>
        <authorList>
            <person name="Baroncelli R."/>
            <person name="Zapparata A."/>
            <person name="Piaggeschi G."/>
            <person name="Sarrocco S."/>
            <person name="Vannacci G."/>
        </authorList>
    </citation>
    <scope>NUCLEOTIDE SEQUENCE [LARGE SCALE GENOMIC DNA]</scope>
    <source>
        <strain evidence="2 3">T6085</strain>
    </source>
</reference>
<dbReference type="GO" id="GO:0042790">
    <property type="term" value="P:nucleolar large rRNA transcription by RNA polymerase I"/>
    <property type="evidence" value="ECO:0007669"/>
    <property type="project" value="TreeGrafter"/>
</dbReference>
<comment type="caution">
    <text evidence="2">The sequence shown here is derived from an EMBL/GenBank/DDBJ whole genome shotgun (WGS) entry which is preliminary data.</text>
</comment>
<dbReference type="PANTHER" id="PTHR28244">
    <property type="entry name" value="RNA POLYMERASE I-SPECIFIC TRANSCRIPTION INITIATION FACTOR RRN11"/>
    <property type="match status" value="1"/>
</dbReference>
<gene>
    <name evidence="2" type="ORF">TGAM01_v205412</name>
</gene>
<evidence type="ECO:0000313" key="3">
    <source>
        <dbReference type="Proteomes" id="UP000054821"/>
    </source>
</evidence>
<feature type="compositionally biased region" description="Basic and acidic residues" evidence="1">
    <location>
        <begin position="1"/>
        <end position="12"/>
    </location>
</feature>
<organism evidence="2 3">
    <name type="scientific">Trichoderma gamsii</name>
    <dbReference type="NCBI Taxonomy" id="398673"/>
    <lineage>
        <taxon>Eukaryota</taxon>
        <taxon>Fungi</taxon>
        <taxon>Dikarya</taxon>
        <taxon>Ascomycota</taxon>
        <taxon>Pezizomycotina</taxon>
        <taxon>Sordariomycetes</taxon>
        <taxon>Hypocreomycetidae</taxon>
        <taxon>Hypocreales</taxon>
        <taxon>Hypocreaceae</taxon>
        <taxon>Trichoderma</taxon>
    </lineage>
</organism>
<dbReference type="Proteomes" id="UP000054821">
    <property type="component" value="Unassembled WGS sequence"/>
</dbReference>
<dbReference type="GO" id="GO:0017025">
    <property type="term" value="F:TBP-class protein binding"/>
    <property type="evidence" value="ECO:0007669"/>
    <property type="project" value="TreeGrafter"/>
</dbReference>
<feature type="compositionally biased region" description="Basic and acidic residues" evidence="1">
    <location>
        <begin position="52"/>
        <end position="63"/>
    </location>
</feature>
<keyword evidence="3" id="KW-1185">Reference proteome</keyword>
<dbReference type="AlphaFoldDB" id="A0A2P4ZMK2"/>
<dbReference type="EMBL" id="JPDN02000017">
    <property type="protein sequence ID" value="PON25527.1"/>
    <property type="molecule type" value="Genomic_DNA"/>
</dbReference>
<proteinExistence type="predicted"/>
<feature type="region of interest" description="Disordered" evidence="1">
    <location>
        <begin position="239"/>
        <end position="263"/>
    </location>
</feature>
<evidence type="ECO:0000256" key="1">
    <source>
        <dbReference type="SAM" id="MobiDB-lite"/>
    </source>
</evidence>
<dbReference type="STRING" id="398673.A0A2P4ZMK2"/>